<evidence type="ECO:0000313" key="3">
    <source>
        <dbReference type="EMBL" id="OSS48630.1"/>
    </source>
</evidence>
<evidence type="ECO:0000256" key="2">
    <source>
        <dbReference type="SAM" id="Phobius"/>
    </source>
</evidence>
<evidence type="ECO:0000256" key="1">
    <source>
        <dbReference type="SAM" id="MobiDB-lite"/>
    </source>
</evidence>
<reference evidence="3 4" key="1">
    <citation type="journal article" date="2017" name="Genome Announc.">
        <title>Genome sequence of the saprophytic ascomycete Epicoccum nigrum ICMP 19927 strain isolated from New Zealand.</title>
        <authorList>
            <person name="Fokin M."/>
            <person name="Fleetwood D."/>
            <person name="Weir B.S."/>
            <person name="Villas-Boas S.G."/>
        </authorList>
    </citation>
    <scope>NUCLEOTIDE SEQUENCE [LARGE SCALE GENOMIC DNA]</scope>
    <source>
        <strain evidence="3 4">ICMP 19927</strain>
    </source>
</reference>
<feature type="compositionally biased region" description="Acidic residues" evidence="1">
    <location>
        <begin position="87"/>
        <end position="100"/>
    </location>
</feature>
<evidence type="ECO:0000313" key="4">
    <source>
        <dbReference type="Proteomes" id="UP000193240"/>
    </source>
</evidence>
<keyword evidence="4" id="KW-1185">Reference proteome</keyword>
<gene>
    <name evidence="3" type="ORF">B5807_06951</name>
</gene>
<dbReference type="AlphaFoldDB" id="A0A1Y2LXR2"/>
<protein>
    <recommendedName>
        <fullName evidence="5">Copper transporter</fullName>
    </recommendedName>
</protein>
<sequence length="100" mass="11639">MGHGYLIPPDEQQIQRIMEVKVDVHNAGAQRPWSVPDVQVVLWFILLCCLTEGIVVGVRWWRGPEVAVVQRRRVDEKKELDRLRPVEEEEEDDESNIPVL</sequence>
<organism evidence="3 4">
    <name type="scientific">Epicoccum nigrum</name>
    <name type="common">Soil fungus</name>
    <name type="synonym">Epicoccum purpurascens</name>
    <dbReference type="NCBI Taxonomy" id="105696"/>
    <lineage>
        <taxon>Eukaryota</taxon>
        <taxon>Fungi</taxon>
        <taxon>Dikarya</taxon>
        <taxon>Ascomycota</taxon>
        <taxon>Pezizomycotina</taxon>
        <taxon>Dothideomycetes</taxon>
        <taxon>Pleosporomycetidae</taxon>
        <taxon>Pleosporales</taxon>
        <taxon>Pleosporineae</taxon>
        <taxon>Didymellaceae</taxon>
        <taxon>Epicoccum</taxon>
    </lineage>
</organism>
<dbReference type="EMBL" id="KZ107845">
    <property type="protein sequence ID" value="OSS48630.1"/>
    <property type="molecule type" value="Genomic_DNA"/>
</dbReference>
<feature type="region of interest" description="Disordered" evidence="1">
    <location>
        <begin position="81"/>
        <end position="100"/>
    </location>
</feature>
<name>A0A1Y2LXR2_EPING</name>
<keyword evidence="2" id="KW-1133">Transmembrane helix</keyword>
<feature type="transmembrane region" description="Helical" evidence="2">
    <location>
        <begin position="40"/>
        <end position="61"/>
    </location>
</feature>
<accession>A0A1Y2LXR2</accession>
<keyword evidence="2" id="KW-0472">Membrane</keyword>
<keyword evidence="2" id="KW-0812">Transmembrane</keyword>
<dbReference type="Proteomes" id="UP000193240">
    <property type="component" value="Unassembled WGS sequence"/>
</dbReference>
<evidence type="ECO:0008006" key="5">
    <source>
        <dbReference type="Google" id="ProtNLM"/>
    </source>
</evidence>
<proteinExistence type="predicted"/>
<dbReference type="InParanoid" id="A0A1Y2LXR2"/>